<feature type="transmembrane region" description="Helical" evidence="3">
    <location>
        <begin position="377"/>
        <end position="398"/>
    </location>
</feature>
<feature type="transmembrane region" description="Helical" evidence="3">
    <location>
        <begin position="467"/>
        <end position="489"/>
    </location>
</feature>
<keyword evidence="3" id="KW-1133">Transmembrane helix</keyword>
<feature type="domain" description="Major facilitator superfamily (MFS) profile" evidence="4">
    <location>
        <begin position="111"/>
        <end position="494"/>
    </location>
</feature>
<keyword evidence="6" id="KW-1185">Reference proteome</keyword>
<feature type="transmembrane region" description="Helical" evidence="3">
    <location>
        <begin position="152"/>
        <end position="172"/>
    </location>
</feature>
<evidence type="ECO:0000259" key="4">
    <source>
        <dbReference type="PROSITE" id="PS50850"/>
    </source>
</evidence>
<dbReference type="EMBL" id="KV441001">
    <property type="protein sequence ID" value="OAD66649.1"/>
    <property type="molecule type" value="Genomic_DNA"/>
</dbReference>
<organism evidence="5 6">
    <name type="scientific">Phycomyces blakesleeanus (strain ATCC 8743b / DSM 1359 / FGSC 10004 / NBRC 33097 / NRRL 1555)</name>
    <dbReference type="NCBI Taxonomy" id="763407"/>
    <lineage>
        <taxon>Eukaryota</taxon>
        <taxon>Fungi</taxon>
        <taxon>Fungi incertae sedis</taxon>
        <taxon>Mucoromycota</taxon>
        <taxon>Mucoromycotina</taxon>
        <taxon>Mucoromycetes</taxon>
        <taxon>Mucorales</taxon>
        <taxon>Phycomycetaceae</taxon>
        <taxon>Phycomyces</taxon>
    </lineage>
</organism>
<keyword evidence="3" id="KW-0812">Transmembrane</keyword>
<dbReference type="InterPro" id="IPR020846">
    <property type="entry name" value="MFS_dom"/>
</dbReference>
<feature type="transmembrane region" description="Helical" evidence="3">
    <location>
        <begin position="404"/>
        <end position="423"/>
    </location>
</feature>
<dbReference type="STRING" id="763407.A0A167JT25"/>
<reference evidence="6" key="1">
    <citation type="submission" date="2015-06" db="EMBL/GenBank/DDBJ databases">
        <title>Expansion of signal transduction pathways in fungi by whole-genome duplication.</title>
        <authorList>
            <consortium name="DOE Joint Genome Institute"/>
            <person name="Corrochano L.M."/>
            <person name="Kuo A."/>
            <person name="Marcet-Houben M."/>
            <person name="Polaino S."/>
            <person name="Salamov A."/>
            <person name="Villalobos J.M."/>
            <person name="Alvarez M.I."/>
            <person name="Avalos J."/>
            <person name="Benito E.P."/>
            <person name="Benoit I."/>
            <person name="Burger G."/>
            <person name="Camino L.P."/>
            <person name="Canovas D."/>
            <person name="Cerda-Olmedo E."/>
            <person name="Cheng J.-F."/>
            <person name="Dominguez A."/>
            <person name="Elias M."/>
            <person name="Eslava A.P."/>
            <person name="Glaser F."/>
            <person name="Grimwood J."/>
            <person name="Gutierrez G."/>
            <person name="Heitman J."/>
            <person name="Henrissat B."/>
            <person name="Iturriaga E.A."/>
            <person name="Lang B.F."/>
            <person name="Lavin J.L."/>
            <person name="Lee S."/>
            <person name="Li W."/>
            <person name="Lindquist E."/>
            <person name="Lopez-Garcia S."/>
            <person name="Luque E.M."/>
            <person name="Marcos A.T."/>
            <person name="Martin J."/>
            <person name="McCluskey K."/>
            <person name="Medina H.R."/>
            <person name="Miralles-Duran A."/>
            <person name="Miyazaki A."/>
            <person name="Munoz-Torres E."/>
            <person name="Oguiza J.A."/>
            <person name="Ohm R."/>
            <person name="Olmedo M."/>
            <person name="Orejas M."/>
            <person name="Ortiz-Castellanos L."/>
            <person name="Pisabarro A.G."/>
            <person name="Rodriguez-Romero J."/>
            <person name="Ruiz-Herrera J."/>
            <person name="Ruiz-Vazquez R."/>
            <person name="Sanz C."/>
            <person name="Schackwitz W."/>
            <person name="Schmutz J."/>
            <person name="Shahriari M."/>
            <person name="Shelest E."/>
            <person name="Silva-Franco F."/>
            <person name="Soanes D."/>
            <person name="Syed K."/>
            <person name="Tagua V.G."/>
            <person name="Talbot N.J."/>
            <person name="Thon M."/>
            <person name="De vries R.P."/>
            <person name="Wiebenga A."/>
            <person name="Yadav J.S."/>
            <person name="Braun E.L."/>
            <person name="Baker S."/>
            <person name="Garre V."/>
            <person name="Horwitz B."/>
            <person name="Torres-Martinez S."/>
            <person name="Idnurm A."/>
            <person name="Herrera-Estrella A."/>
            <person name="Gabaldon T."/>
            <person name="Grigoriev I.V."/>
        </authorList>
    </citation>
    <scope>NUCLEOTIDE SEQUENCE [LARGE SCALE GENOMIC DNA]</scope>
    <source>
        <strain evidence="6">NRRL 1555(-)</strain>
    </source>
</reference>
<dbReference type="Pfam" id="PF07690">
    <property type="entry name" value="MFS_1"/>
    <property type="match status" value="1"/>
</dbReference>
<dbReference type="RefSeq" id="XP_018284689.1">
    <property type="nucleotide sequence ID" value="XM_018442561.1"/>
</dbReference>
<dbReference type="GeneID" id="29003467"/>
<dbReference type="OrthoDB" id="5667at2759"/>
<comment type="subcellular location">
    <subcellularLocation>
        <location evidence="1">Membrane</location>
        <topology evidence="1">Multi-pass membrane protein</topology>
    </subcellularLocation>
</comment>
<feature type="transmembrane region" description="Helical" evidence="3">
    <location>
        <begin position="271"/>
        <end position="291"/>
    </location>
</feature>
<feature type="transmembrane region" description="Helical" evidence="3">
    <location>
        <begin position="107"/>
        <end position="132"/>
    </location>
</feature>
<feature type="transmembrane region" description="Helical" evidence="3">
    <location>
        <begin position="204"/>
        <end position="226"/>
    </location>
</feature>
<protein>
    <recommendedName>
        <fullName evidence="4">Major facilitator superfamily (MFS) profile domain-containing protein</fullName>
    </recommendedName>
</protein>
<feature type="transmembrane region" description="Helical" evidence="3">
    <location>
        <begin position="179"/>
        <end position="198"/>
    </location>
</feature>
<dbReference type="InParanoid" id="A0A167JT25"/>
<dbReference type="GO" id="GO:0022857">
    <property type="term" value="F:transmembrane transporter activity"/>
    <property type="evidence" value="ECO:0007669"/>
    <property type="project" value="InterPro"/>
</dbReference>
<comment type="similarity">
    <text evidence="2">Belongs to the major facilitator superfamily. Monocarboxylate porter (TC 2.A.1.13) family.</text>
</comment>
<evidence type="ECO:0000313" key="6">
    <source>
        <dbReference type="Proteomes" id="UP000077315"/>
    </source>
</evidence>
<feature type="transmembrane region" description="Helical" evidence="3">
    <location>
        <begin position="238"/>
        <end position="259"/>
    </location>
</feature>
<dbReference type="AlphaFoldDB" id="A0A167JT25"/>
<dbReference type="Proteomes" id="UP000077315">
    <property type="component" value="Unassembled WGS sequence"/>
</dbReference>
<feature type="transmembrane region" description="Helical" evidence="3">
    <location>
        <begin position="352"/>
        <end position="370"/>
    </location>
</feature>
<evidence type="ECO:0000313" key="5">
    <source>
        <dbReference type="EMBL" id="OAD66649.1"/>
    </source>
</evidence>
<evidence type="ECO:0000256" key="2">
    <source>
        <dbReference type="ARBA" id="ARBA00006727"/>
    </source>
</evidence>
<dbReference type="SUPFAM" id="SSF103473">
    <property type="entry name" value="MFS general substrate transporter"/>
    <property type="match status" value="1"/>
</dbReference>
<dbReference type="InterPro" id="IPR036259">
    <property type="entry name" value="MFS_trans_sf"/>
</dbReference>
<gene>
    <name evidence="5" type="ORF">PHYBLDRAFT_71920</name>
</gene>
<dbReference type="VEuPathDB" id="FungiDB:PHYBLDRAFT_71920"/>
<accession>A0A167JT25</accession>
<name>A0A167JT25_PHYB8</name>
<keyword evidence="3" id="KW-0472">Membrane</keyword>
<dbReference type="Gene3D" id="1.20.1250.20">
    <property type="entry name" value="MFS general substrate transporter like domains"/>
    <property type="match status" value="2"/>
</dbReference>
<dbReference type="PANTHER" id="PTHR11360:SF284">
    <property type="entry name" value="EG:103B4.3 PROTEIN-RELATED"/>
    <property type="match status" value="1"/>
</dbReference>
<dbReference type="PANTHER" id="PTHR11360">
    <property type="entry name" value="MONOCARBOXYLATE TRANSPORTER"/>
    <property type="match status" value="1"/>
</dbReference>
<dbReference type="CDD" id="cd17352">
    <property type="entry name" value="MFS_MCT_SLC16"/>
    <property type="match status" value="1"/>
</dbReference>
<dbReference type="InterPro" id="IPR011701">
    <property type="entry name" value="MFS"/>
</dbReference>
<evidence type="ECO:0000256" key="1">
    <source>
        <dbReference type="ARBA" id="ARBA00004141"/>
    </source>
</evidence>
<sequence>MTNPTLNDPPKRNSQSSIRSIASALTVSSETNNDASFDPNSLTLTNPNKVALDLEKQISQCEKSIAQSKYGHSLEEVVSRHTHMDAASIIEPIGDQAFYDSIPNGGYGWVVAFAGFLGNFILFGMATIWGVFSNELLTNEFKDKATMLEMMGVGTVLLAAINGLTFLSPLMARLGYRPVMAIGTIFSTLGLILASFSTQMWHLYLSQGLMFGLGASIVYMSVVAIIPQWFTTRRGFAMGISSAGTGFGGLALSPLANYLIEKYGIPWSYRIIGFLCLGICTVVIIMVRTRLPPNHPRPTTKSPIKVAMLKDLNYMLWVVGAVISLTGFYIPIYYIPRFATSIGVNHTDSSNIVGVCCAMNAVGRLILGFIGDRVGRVNTYIVASTLSGLFCMVVWPFATTYNTLLGFAVLFGFFGGVYYALAAPITGNIVGIERISSGVSILFLASALSAVGPPISSAIQLSTPDNSFIGVQMFSGSVFIIGAMICLVMKIKITKSLFSVY</sequence>
<proteinExistence type="inferred from homology"/>
<dbReference type="PROSITE" id="PS50850">
    <property type="entry name" value="MFS"/>
    <property type="match status" value="1"/>
</dbReference>
<feature type="transmembrane region" description="Helical" evidence="3">
    <location>
        <begin position="435"/>
        <end position="455"/>
    </location>
</feature>
<evidence type="ECO:0000256" key="3">
    <source>
        <dbReference type="SAM" id="Phobius"/>
    </source>
</evidence>
<dbReference type="GO" id="GO:0016020">
    <property type="term" value="C:membrane"/>
    <property type="evidence" value="ECO:0007669"/>
    <property type="project" value="UniProtKB-SubCell"/>
</dbReference>
<dbReference type="InterPro" id="IPR050327">
    <property type="entry name" value="Proton-linked_MCT"/>
</dbReference>
<feature type="transmembrane region" description="Helical" evidence="3">
    <location>
        <begin position="312"/>
        <end position="332"/>
    </location>
</feature>